<accession>A0A1U7DK23</accession>
<protein>
    <recommendedName>
        <fullName evidence="3">Sulfotransferase domain-containing protein</fullName>
    </recommendedName>
</protein>
<reference evidence="1 2" key="1">
    <citation type="submission" date="2017-01" db="EMBL/GenBank/DDBJ databases">
        <title>Genomic analysis of Xuhuaishuia manganoxidans DY6-4.</title>
        <authorList>
            <person name="Wang X."/>
        </authorList>
    </citation>
    <scope>NUCLEOTIDE SEQUENCE [LARGE SCALE GENOMIC DNA]</scope>
    <source>
        <strain evidence="1 2">DY6-4</strain>
    </source>
</reference>
<dbReference type="AlphaFoldDB" id="A0A1U7DK23"/>
<sequence>MFDSEVTAETVIGRPGSHCSKRPYDIFRVPQILQRNTGRKQLDLVVMLRDPRNLLVSRHTAVPDDYFMGADHAYLVLPDRTPTPTAPGILQIHKAIMEVTASGLVPQGIFFLKYEDLTAHPEDVKTLLAQQMDLRFEGRFADFHKGTIPDELHGPLNGVRAVEAGQGRKWAAPRHRKRIIDQFTRFPVLHELVIQLGYEKDRGWFDALLEEGAPAPAEG</sequence>
<name>A0A1U7DK23_9RHOB</name>
<evidence type="ECO:0008006" key="3">
    <source>
        <dbReference type="Google" id="ProtNLM"/>
    </source>
</evidence>
<dbReference type="Gene3D" id="3.40.50.300">
    <property type="entry name" value="P-loop containing nucleotide triphosphate hydrolases"/>
    <property type="match status" value="1"/>
</dbReference>
<proteinExistence type="predicted"/>
<evidence type="ECO:0000313" key="2">
    <source>
        <dbReference type="Proteomes" id="UP000187266"/>
    </source>
</evidence>
<dbReference type="EMBL" id="CP019124">
    <property type="protein sequence ID" value="APX90336.1"/>
    <property type="molecule type" value="Genomic_DNA"/>
</dbReference>
<dbReference type="SUPFAM" id="SSF52540">
    <property type="entry name" value="P-loop containing nucleoside triphosphate hydrolases"/>
    <property type="match status" value="1"/>
</dbReference>
<dbReference type="STRING" id="1267768.BV394_11855"/>
<organism evidence="1 2">
    <name type="scientific">Brevirhabdus pacifica</name>
    <dbReference type="NCBI Taxonomy" id="1267768"/>
    <lineage>
        <taxon>Bacteria</taxon>
        <taxon>Pseudomonadati</taxon>
        <taxon>Pseudomonadota</taxon>
        <taxon>Alphaproteobacteria</taxon>
        <taxon>Rhodobacterales</taxon>
        <taxon>Paracoccaceae</taxon>
        <taxon>Brevirhabdus</taxon>
    </lineage>
</organism>
<gene>
    <name evidence="1" type="ORF">BV394_11855</name>
</gene>
<dbReference type="Proteomes" id="UP000187266">
    <property type="component" value="Chromosome"/>
</dbReference>
<evidence type="ECO:0000313" key="1">
    <source>
        <dbReference type="EMBL" id="APX90336.1"/>
    </source>
</evidence>
<keyword evidence="2" id="KW-1185">Reference proteome</keyword>
<dbReference type="OrthoDB" id="5724543at2"/>
<dbReference type="InterPro" id="IPR027417">
    <property type="entry name" value="P-loop_NTPase"/>
</dbReference>